<name>A0A519BA36_9DELT</name>
<dbReference type="Gene3D" id="3.60.21.10">
    <property type="match status" value="1"/>
</dbReference>
<dbReference type="InterPro" id="IPR004843">
    <property type="entry name" value="Calcineurin-like_PHP"/>
</dbReference>
<sequence length="223" mass="25026">MQIQTWLAANTFVISDTHFGHANIMRSEPLRSGLVNSVKTDVSNYVDLTAAADRKLIDNWNSVVSADDNILHLGDAVWGGKDKITKYIKELNGRIYLIKGNHDADNAAYKELGINIIENIHLFIDGSYDIIPAKHKYANAIITEIDGKRIMFSHFPVVNDIVEDMENFAGITKELYEIFKNYNCNLNIHGHTHSQSIKIASFCKNASIEAIGNFKPHKIGEII</sequence>
<evidence type="ECO:0000313" key="3">
    <source>
        <dbReference type="Proteomes" id="UP000320813"/>
    </source>
</evidence>
<dbReference type="EMBL" id="SGBD01000004">
    <property type="protein sequence ID" value="RZD14150.1"/>
    <property type="molecule type" value="Genomic_DNA"/>
</dbReference>
<proteinExistence type="predicted"/>
<dbReference type="GO" id="GO:0016787">
    <property type="term" value="F:hydrolase activity"/>
    <property type="evidence" value="ECO:0007669"/>
    <property type="project" value="InterPro"/>
</dbReference>
<dbReference type="Pfam" id="PF00149">
    <property type="entry name" value="Metallophos"/>
    <property type="match status" value="1"/>
</dbReference>
<organism evidence="2 3">
    <name type="scientific">Candidatus Acidulodesulfobacterium ferriphilum</name>
    <dbReference type="NCBI Taxonomy" id="2597223"/>
    <lineage>
        <taxon>Bacteria</taxon>
        <taxon>Deltaproteobacteria</taxon>
        <taxon>Candidatus Acidulodesulfobacterales</taxon>
        <taxon>Candidatus Acidulodesulfobacterium</taxon>
    </lineage>
</organism>
<reference evidence="2 3" key="1">
    <citation type="submission" date="2019-01" db="EMBL/GenBank/DDBJ databases">
        <title>Insights into ecological role of a new deltaproteobacterial order Candidatus Sinidesulfobacterales (Sva0485) by metagenomics and metatranscriptomics.</title>
        <authorList>
            <person name="Tan S."/>
            <person name="Liu J."/>
            <person name="Fang Y."/>
            <person name="Hedlund B.P."/>
            <person name="Lian Z.H."/>
            <person name="Huang L.Y."/>
            <person name="Li J.T."/>
            <person name="Huang L.N."/>
            <person name="Li W.J."/>
            <person name="Jiang H.C."/>
            <person name="Dong H.L."/>
            <person name="Shu W.S."/>
        </authorList>
    </citation>
    <scope>NUCLEOTIDE SEQUENCE [LARGE SCALE GENOMIC DNA]</scope>
    <source>
        <strain evidence="2">AP3</strain>
    </source>
</reference>
<gene>
    <name evidence="2" type="ORF">EVJ47_07930</name>
</gene>
<protein>
    <recommendedName>
        <fullName evidence="1">Calcineurin-like phosphoesterase domain-containing protein</fullName>
    </recommendedName>
</protein>
<feature type="domain" description="Calcineurin-like phosphoesterase" evidence="1">
    <location>
        <begin position="12"/>
        <end position="194"/>
    </location>
</feature>
<dbReference type="SUPFAM" id="SSF56300">
    <property type="entry name" value="Metallo-dependent phosphatases"/>
    <property type="match status" value="1"/>
</dbReference>
<dbReference type="Proteomes" id="UP000320813">
    <property type="component" value="Unassembled WGS sequence"/>
</dbReference>
<comment type="caution">
    <text evidence="2">The sequence shown here is derived from an EMBL/GenBank/DDBJ whole genome shotgun (WGS) entry which is preliminary data.</text>
</comment>
<evidence type="ECO:0000313" key="2">
    <source>
        <dbReference type="EMBL" id="RZD14150.1"/>
    </source>
</evidence>
<accession>A0A519BA36</accession>
<dbReference type="InterPro" id="IPR029052">
    <property type="entry name" value="Metallo-depent_PP-like"/>
</dbReference>
<evidence type="ECO:0000259" key="1">
    <source>
        <dbReference type="Pfam" id="PF00149"/>
    </source>
</evidence>
<dbReference type="AlphaFoldDB" id="A0A519BA36"/>